<evidence type="ECO:0000259" key="16">
    <source>
        <dbReference type="PROSITE" id="PS50112"/>
    </source>
</evidence>
<evidence type="ECO:0000256" key="8">
    <source>
        <dbReference type="ARBA" id="ARBA00022679"/>
    </source>
</evidence>
<dbReference type="NCBIfam" id="TIGR02373">
    <property type="entry name" value="photo_yellow"/>
    <property type="match status" value="1"/>
</dbReference>
<dbReference type="InterPro" id="IPR013654">
    <property type="entry name" value="PAS_2"/>
</dbReference>
<comment type="subunit">
    <text evidence="4">Homodimer.</text>
</comment>
<dbReference type="EMBL" id="CP051775">
    <property type="protein sequence ID" value="QJE74512.1"/>
    <property type="molecule type" value="Genomic_DNA"/>
</dbReference>
<evidence type="ECO:0000256" key="11">
    <source>
        <dbReference type="ARBA" id="ARBA00023012"/>
    </source>
</evidence>
<dbReference type="PANTHER" id="PTHR43711:SF31">
    <property type="entry name" value="HISTIDINE KINASE"/>
    <property type="match status" value="1"/>
</dbReference>
<dbReference type="Pfam" id="PF00360">
    <property type="entry name" value="PHY"/>
    <property type="match status" value="1"/>
</dbReference>
<evidence type="ECO:0000256" key="9">
    <source>
        <dbReference type="ARBA" id="ARBA00022777"/>
    </source>
</evidence>
<dbReference type="InterPro" id="IPR013515">
    <property type="entry name" value="Phytochrome_cen-reg"/>
</dbReference>
<evidence type="ECO:0000256" key="2">
    <source>
        <dbReference type="ARBA" id="ARBA00006402"/>
    </source>
</evidence>
<dbReference type="CDD" id="cd00082">
    <property type="entry name" value="HisKA"/>
    <property type="match status" value="1"/>
</dbReference>
<protein>
    <recommendedName>
        <fullName evidence="5 13">Photoactive yellow protein</fullName>
    </recommendedName>
</protein>
<dbReference type="InterPro" id="IPR005467">
    <property type="entry name" value="His_kinase_dom"/>
</dbReference>
<dbReference type="InterPro" id="IPR036890">
    <property type="entry name" value="HATPase_C_sf"/>
</dbReference>
<dbReference type="InterPro" id="IPR036097">
    <property type="entry name" value="HisK_dim/P_sf"/>
</dbReference>
<dbReference type="KEGG" id="acru:HHL28_16855"/>
<dbReference type="InterPro" id="IPR050736">
    <property type="entry name" value="Sensor_HK_Regulatory"/>
</dbReference>
<sequence>MGSDAGRDFGEVFRGFALDDLSPEQFDELPFGAIQVDANGIIHRYNRAESQLSGRAPERVVGRDFFRDVAPCTNMPGFQGRFAEGVARGSLDVGFTFVFDFHMAPVRVGIHMRDAAEPGRYWILVRVIERLQPYRPAEAQRIVAQRSNVTVDGAMLDLSVCERERIHLPGAIQPFGALLALDPYSLTVTACSANAWELLGLEAPGDRALPLDALLPEGVPAALRRAMADGLLAEGQSWEDQVRCPRTGQPLYLSAHRWGGRLLLELESLVGVDTGQGVRTAAVVQRGMAAMRRNAGLVELAQSMARALRDLTGFERVLVYRFDRDWHGQVLAEDKVPDWEQSFAGLHFPASDIPRQARDLYVRSPIRHVPDRDYVPVPLLAGDGAAAGEALDLSLSRLRSLSPVHLEYHRNMGVNGSMSISILQDGKLWGLATFHHRLPHFVDPVRRAAALSLTEAFGLRIASVLQAQATRERRADADRLNRLIAQMAGSTDFLLALTQGPDDISALFQGGGAAILYQGRAACVGRTPPETALGTLAGWLRDQVVDDGIFMTDALPSLCPALEKHREVASGLLAVRLAADADDWLLWFRPEEAQLIVWGGNPHKPAERREDGTAAVLPRASFERWVEERRGQAQPWAGWEPDIARSLRHAINDVILRHMRQLAELNERLRSSDAAKSRFLANMSHELRTPLNAILGFSEVLEAGLFGPLTPKQREYIGDIHASGRHLLAMVTDMLDLARIEAGRLELRPEPVDLAVLVEESVALARPRAEVEGVELLTSLPVPLPPLSADPVRLKQVLLNLVTNAVKFTPRGGRVEVSAEALPDAVALEVRDTGVGMTPAEVALSLEPFRQVSNFTKHVQEGAGLGLPISRMLVQLHGGDLSIRSRPGAGTTVRVVLPR</sequence>
<dbReference type="InterPro" id="IPR013767">
    <property type="entry name" value="PAS_fold"/>
</dbReference>
<dbReference type="PROSITE" id="PS50046">
    <property type="entry name" value="PHYTOCHROME_2"/>
    <property type="match status" value="1"/>
</dbReference>
<evidence type="ECO:0000313" key="17">
    <source>
        <dbReference type="EMBL" id="QJE74512.1"/>
    </source>
</evidence>
<dbReference type="SUPFAM" id="SSF47384">
    <property type="entry name" value="Homodimeric domain of signal transducing histidine kinase"/>
    <property type="match status" value="1"/>
</dbReference>
<dbReference type="InterPro" id="IPR000014">
    <property type="entry name" value="PAS"/>
</dbReference>
<gene>
    <name evidence="17" type="primary">pyp</name>
    <name evidence="17" type="ORF">HHL28_16855</name>
</gene>
<dbReference type="AlphaFoldDB" id="A0A858RBH1"/>
<name>A0A858RBH1_9PROT</name>
<dbReference type="GO" id="GO:0009584">
    <property type="term" value="P:detection of visible light"/>
    <property type="evidence" value="ECO:0007669"/>
    <property type="project" value="InterPro"/>
</dbReference>
<dbReference type="InterPro" id="IPR016132">
    <property type="entry name" value="Phyto_chromo_attachment"/>
</dbReference>
<dbReference type="GO" id="GO:0007602">
    <property type="term" value="P:phototransduction"/>
    <property type="evidence" value="ECO:0007669"/>
    <property type="project" value="UniProtKB-UniRule"/>
</dbReference>
<dbReference type="PANTHER" id="PTHR43711">
    <property type="entry name" value="TWO-COMPONENT HISTIDINE KINASE"/>
    <property type="match status" value="1"/>
</dbReference>
<dbReference type="Gene3D" id="3.30.450.20">
    <property type="entry name" value="PAS domain"/>
    <property type="match status" value="2"/>
</dbReference>
<dbReference type="InterPro" id="IPR001294">
    <property type="entry name" value="Phytochrome"/>
</dbReference>
<dbReference type="GO" id="GO:0006355">
    <property type="term" value="P:regulation of DNA-templated transcription"/>
    <property type="evidence" value="ECO:0007669"/>
    <property type="project" value="InterPro"/>
</dbReference>
<dbReference type="Pfam" id="PF00512">
    <property type="entry name" value="HisKA"/>
    <property type="match status" value="1"/>
</dbReference>
<comment type="similarity">
    <text evidence="3">Belongs to the photoactive yellow protein family.</text>
</comment>
<dbReference type="InterPro" id="IPR043150">
    <property type="entry name" value="Phytochrome_PHY_sf"/>
</dbReference>
<dbReference type="InterPro" id="IPR012130">
    <property type="entry name" value="PYP"/>
</dbReference>
<accession>A0A858RBH1</accession>
<evidence type="ECO:0000259" key="14">
    <source>
        <dbReference type="PROSITE" id="PS50046"/>
    </source>
</evidence>
<dbReference type="InterPro" id="IPR003661">
    <property type="entry name" value="HisK_dim/P_dom"/>
</dbReference>
<evidence type="ECO:0000256" key="13">
    <source>
        <dbReference type="NCBIfam" id="TIGR02373"/>
    </source>
</evidence>
<evidence type="ECO:0000259" key="15">
    <source>
        <dbReference type="PROSITE" id="PS50109"/>
    </source>
</evidence>
<dbReference type="SMART" id="SM00388">
    <property type="entry name" value="HisKA"/>
    <property type="match status" value="1"/>
</dbReference>
<dbReference type="InterPro" id="IPR029016">
    <property type="entry name" value="GAF-like_dom_sf"/>
</dbReference>
<dbReference type="SMART" id="SM00387">
    <property type="entry name" value="HATPase_c"/>
    <property type="match status" value="1"/>
</dbReference>
<comment type="similarity">
    <text evidence="2">In the N-terminal section; belongs to the phytochrome family.</text>
</comment>
<organism evidence="17 18">
    <name type="scientific">Aerophototrophica crusticola</name>
    <dbReference type="NCBI Taxonomy" id="1709002"/>
    <lineage>
        <taxon>Bacteria</taxon>
        <taxon>Pseudomonadati</taxon>
        <taxon>Pseudomonadota</taxon>
        <taxon>Alphaproteobacteria</taxon>
        <taxon>Rhodospirillales</taxon>
        <taxon>Rhodospirillaceae</taxon>
        <taxon>Aerophototrophica</taxon>
    </lineage>
</organism>
<dbReference type="Pfam" id="PF08446">
    <property type="entry name" value="PAS_2"/>
    <property type="match status" value="1"/>
</dbReference>
<keyword evidence="8" id="KW-0808">Transferase</keyword>
<dbReference type="Gene3D" id="1.10.287.130">
    <property type="match status" value="1"/>
</dbReference>
<dbReference type="PROSITE" id="PS50109">
    <property type="entry name" value="HIS_KIN"/>
    <property type="match status" value="1"/>
</dbReference>
<keyword evidence="18" id="KW-1185">Reference proteome</keyword>
<dbReference type="Proteomes" id="UP000501891">
    <property type="component" value="Chromosome"/>
</dbReference>
<evidence type="ECO:0000256" key="7">
    <source>
        <dbReference type="ARBA" id="ARBA00022606"/>
    </source>
</evidence>
<reference evidence="17" key="1">
    <citation type="submission" date="2020-04" db="EMBL/GenBank/DDBJ databases">
        <title>A desert anoxygenic phototrophic bacterium fixes CO2 using RubisCO under aerobic conditions.</title>
        <authorList>
            <person name="Tang K."/>
        </authorList>
    </citation>
    <scope>NUCLEOTIDE SEQUENCE [LARGE SCALE GENOMIC DNA]</scope>
    <source>
        <strain evidence="17">MIMtkB3</strain>
    </source>
</reference>
<dbReference type="Pfam" id="PF01590">
    <property type="entry name" value="GAF"/>
    <property type="match status" value="1"/>
</dbReference>
<keyword evidence="6" id="KW-0600">Photoreceptor protein</keyword>
<evidence type="ECO:0000256" key="6">
    <source>
        <dbReference type="ARBA" id="ARBA00022543"/>
    </source>
</evidence>
<dbReference type="SUPFAM" id="SSF55785">
    <property type="entry name" value="PYP-like sensor domain (PAS domain)"/>
    <property type="match status" value="2"/>
</dbReference>
<dbReference type="InterPro" id="IPR035965">
    <property type="entry name" value="PAS-like_dom_sf"/>
</dbReference>
<comment type="catalytic activity">
    <reaction evidence="1">
        <text>ATP + protein L-histidine = ADP + protein N-phospho-L-histidine.</text>
        <dbReference type="EC" id="2.7.13.3"/>
    </reaction>
</comment>
<dbReference type="SUPFAM" id="SSF55874">
    <property type="entry name" value="ATPase domain of HSP90 chaperone/DNA topoisomerase II/histidine kinase"/>
    <property type="match status" value="1"/>
</dbReference>
<evidence type="ECO:0000256" key="4">
    <source>
        <dbReference type="ARBA" id="ARBA00011738"/>
    </source>
</evidence>
<dbReference type="Pfam" id="PF00989">
    <property type="entry name" value="PAS"/>
    <property type="match status" value="1"/>
</dbReference>
<feature type="domain" description="Histidine kinase" evidence="15">
    <location>
        <begin position="682"/>
        <end position="899"/>
    </location>
</feature>
<dbReference type="SMART" id="SM00065">
    <property type="entry name" value="GAF"/>
    <property type="match status" value="1"/>
</dbReference>
<dbReference type="Gene3D" id="3.30.450.40">
    <property type="match status" value="1"/>
</dbReference>
<evidence type="ECO:0000256" key="3">
    <source>
        <dbReference type="ARBA" id="ARBA00009132"/>
    </source>
</evidence>
<keyword evidence="11" id="KW-0902">Two-component regulatory system</keyword>
<keyword evidence="9" id="KW-0418">Kinase</keyword>
<evidence type="ECO:0000313" key="18">
    <source>
        <dbReference type="Proteomes" id="UP000501891"/>
    </source>
</evidence>
<keyword evidence="7" id="KW-0716">Sensory transduction</keyword>
<dbReference type="GO" id="GO:0000155">
    <property type="term" value="F:phosphorelay sensor kinase activity"/>
    <property type="evidence" value="ECO:0007669"/>
    <property type="project" value="InterPro"/>
</dbReference>
<evidence type="ECO:0000256" key="10">
    <source>
        <dbReference type="ARBA" id="ARBA00022991"/>
    </source>
</evidence>
<dbReference type="PRINTS" id="PR01033">
    <property type="entry name" value="PHYTOCHROME"/>
</dbReference>
<dbReference type="SUPFAM" id="SSF55781">
    <property type="entry name" value="GAF domain-like"/>
    <property type="match status" value="2"/>
</dbReference>
<dbReference type="Gene3D" id="3.30.565.10">
    <property type="entry name" value="Histidine kinase-like ATPase, C-terminal domain"/>
    <property type="match status" value="1"/>
</dbReference>
<dbReference type="GO" id="GO:0009881">
    <property type="term" value="F:photoreceptor activity"/>
    <property type="evidence" value="ECO:0007669"/>
    <property type="project" value="UniProtKB-UniRule"/>
</dbReference>
<feature type="domain" description="Phytochrome chromophore attachment site" evidence="14">
    <location>
        <begin position="296"/>
        <end position="468"/>
    </location>
</feature>
<evidence type="ECO:0000256" key="1">
    <source>
        <dbReference type="ARBA" id="ARBA00000085"/>
    </source>
</evidence>
<keyword evidence="12" id="KW-0675">Receptor</keyword>
<dbReference type="Pfam" id="PF02518">
    <property type="entry name" value="HATPase_c"/>
    <property type="match status" value="1"/>
</dbReference>
<evidence type="ECO:0000256" key="5">
    <source>
        <dbReference type="ARBA" id="ARBA00019243"/>
    </source>
</evidence>
<evidence type="ECO:0000256" key="12">
    <source>
        <dbReference type="ARBA" id="ARBA00023170"/>
    </source>
</evidence>
<dbReference type="PROSITE" id="PS50112">
    <property type="entry name" value="PAS"/>
    <property type="match status" value="1"/>
</dbReference>
<dbReference type="Gene3D" id="3.30.450.270">
    <property type="match status" value="1"/>
</dbReference>
<proteinExistence type="inferred from homology"/>
<feature type="domain" description="PAS" evidence="16">
    <location>
        <begin position="26"/>
        <end position="69"/>
    </location>
</feature>
<dbReference type="InterPro" id="IPR003594">
    <property type="entry name" value="HATPase_dom"/>
</dbReference>
<keyword evidence="10" id="KW-0157">Chromophore</keyword>
<dbReference type="InterPro" id="IPR003018">
    <property type="entry name" value="GAF"/>
</dbReference>